<dbReference type="EMBL" id="JACGZW010000002">
    <property type="protein sequence ID" value="MBB1152901.1"/>
    <property type="molecule type" value="Genomic_DNA"/>
</dbReference>
<reference evidence="5 6" key="1">
    <citation type="submission" date="2020-08" db="EMBL/GenBank/DDBJ databases">
        <title>Amycolatopsis sp. nov. DR6-1 isolated from Dendrobium heterocarpum.</title>
        <authorList>
            <person name="Tedsree N."/>
            <person name="Kuncharoen N."/>
            <person name="Likhitwitayawuid K."/>
            <person name="Tanasupawat S."/>
        </authorList>
    </citation>
    <scope>NUCLEOTIDE SEQUENCE [LARGE SCALE GENOMIC DNA]</scope>
    <source>
        <strain evidence="5 6">DR6-1</strain>
    </source>
</reference>
<dbReference type="AlphaFoldDB" id="A0A7W3VTF6"/>
<keyword evidence="5" id="KW-0560">Oxidoreductase</keyword>
<dbReference type="Gene3D" id="3.50.50.60">
    <property type="entry name" value="FAD/NAD(P)-binding domain"/>
    <property type="match status" value="1"/>
</dbReference>
<dbReference type="Pfam" id="PF21274">
    <property type="entry name" value="Rng_hyd_C"/>
    <property type="match status" value="1"/>
</dbReference>
<dbReference type="PANTHER" id="PTHR43004">
    <property type="entry name" value="TRK SYSTEM POTASSIUM UPTAKE PROTEIN"/>
    <property type="match status" value="1"/>
</dbReference>
<keyword evidence="5" id="KW-0503">Monooxygenase</keyword>
<dbReference type="RefSeq" id="WP_182890036.1">
    <property type="nucleotide sequence ID" value="NZ_JACGZW010000002.1"/>
</dbReference>
<dbReference type="InterPro" id="IPR036188">
    <property type="entry name" value="FAD/NAD-bd_sf"/>
</dbReference>
<dbReference type="InterPro" id="IPR002938">
    <property type="entry name" value="FAD-bd"/>
</dbReference>
<accession>A0A7W3VTF6</accession>
<dbReference type="SUPFAM" id="SSF51905">
    <property type="entry name" value="FAD/NAD(P)-binding domain"/>
    <property type="match status" value="1"/>
</dbReference>
<keyword evidence="3" id="KW-0274">FAD</keyword>
<dbReference type="PRINTS" id="PR00420">
    <property type="entry name" value="RNGMNOXGNASE"/>
</dbReference>
<dbReference type="PANTHER" id="PTHR43004:SF19">
    <property type="entry name" value="BINDING MONOOXYGENASE, PUTATIVE (JCVI)-RELATED"/>
    <property type="match status" value="1"/>
</dbReference>
<feature type="domain" description="FAD-binding" evidence="4">
    <location>
        <begin position="9"/>
        <end position="338"/>
    </location>
</feature>
<sequence length="504" mass="54446">MGSTGMDVEYDVVIVGGGPVGLMLASELGLRPGRVLVLERLAEPSGQSRALGLHSRTVEVLDQRGLLPRFSEGAPVWPKGHFAGMRLLDLSKLNGRHTYALMVPQSRTEAILEERARELDVEIRRGHRLTELENGPDAVVATVTGPDGEYRIRSRYLVGCDGGSSLVRKLAGIDFPGTASNIDAMLADVHLDQVPDGPHLARCKGGVFGTVPLGGDLYRVVSVEFRPPTAHRDDPVELEELAASVKRVTDQELQMRDPVWLSRFGDATRQAAQYRKGRVMLAGDAAHVHFPAGGQGLNTGIQDVVNLGWKLAAVVNGSPDALLDTYHDERHPVGARVCFNTQAQLALMDPRPEIGPLRELFGTLMEFDEVNRYLAEMITALDVRYPTFPASDHPLAGTRVPEWSIVVDGAATTTMKLLHSGRGVLVDLTDGPAVARTAAPWLDRLDLVSGTPCTSEVPAAFLLRPDGHVAWLAESPDTDPADLREALRAWFGPAPVRSLPAAAS</sequence>
<comment type="cofactor">
    <cofactor evidence="1">
        <name>FAD</name>
        <dbReference type="ChEBI" id="CHEBI:57692"/>
    </cofactor>
</comment>
<gene>
    <name evidence="5" type="ORF">H4281_07155</name>
</gene>
<dbReference type="Proteomes" id="UP000526734">
    <property type="component" value="Unassembled WGS sequence"/>
</dbReference>
<keyword evidence="2" id="KW-0285">Flavoprotein</keyword>
<protein>
    <submittedName>
        <fullName evidence="5">FAD-dependent monooxygenase</fullName>
    </submittedName>
</protein>
<comment type="caution">
    <text evidence="5">The sequence shown here is derived from an EMBL/GenBank/DDBJ whole genome shotgun (WGS) entry which is preliminary data.</text>
</comment>
<evidence type="ECO:0000256" key="3">
    <source>
        <dbReference type="ARBA" id="ARBA00022827"/>
    </source>
</evidence>
<proteinExistence type="predicted"/>
<dbReference type="GO" id="GO:0016709">
    <property type="term" value="F:oxidoreductase activity, acting on paired donors, with incorporation or reduction of molecular oxygen, NAD(P)H as one donor, and incorporation of one atom of oxygen"/>
    <property type="evidence" value="ECO:0007669"/>
    <property type="project" value="UniProtKB-ARBA"/>
</dbReference>
<evidence type="ECO:0000313" key="6">
    <source>
        <dbReference type="Proteomes" id="UP000526734"/>
    </source>
</evidence>
<organism evidence="5 6">
    <name type="scientific">Amycolatopsis dendrobii</name>
    <dbReference type="NCBI Taxonomy" id="2760662"/>
    <lineage>
        <taxon>Bacteria</taxon>
        <taxon>Bacillati</taxon>
        <taxon>Actinomycetota</taxon>
        <taxon>Actinomycetes</taxon>
        <taxon>Pseudonocardiales</taxon>
        <taxon>Pseudonocardiaceae</taxon>
        <taxon>Amycolatopsis</taxon>
    </lineage>
</organism>
<name>A0A7W3VTF6_9PSEU</name>
<dbReference type="Gene3D" id="3.40.30.120">
    <property type="match status" value="1"/>
</dbReference>
<evidence type="ECO:0000256" key="1">
    <source>
        <dbReference type="ARBA" id="ARBA00001974"/>
    </source>
</evidence>
<dbReference type="Pfam" id="PF01494">
    <property type="entry name" value="FAD_binding_3"/>
    <property type="match status" value="1"/>
</dbReference>
<dbReference type="Gene3D" id="3.30.70.2450">
    <property type="match status" value="1"/>
</dbReference>
<dbReference type="InterPro" id="IPR050641">
    <property type="entry name" value="RIFMO-like"/>
</dbReference>
<evidence type="ECO:0000313" key="5">
    <source>
        <dbReference type="EMBL" id="MBB1152901.1"/>
    </source>
</evidence>
<evidence type="ECO:0000256" key="2">
    <source>
        <dbReference type="ARBA" id="ARBA00022630"/>
    </source>
</evidence>
<evidence type="ECO:0000259" key="4">
    <source>
        <dbReference type="Pfam" id="PF01494"/>
    </source>
</evidence>
<keyword evidence="6" id="KW-1185">Reference proteome</keyword>
<dbReference type="GO" id="GO:0071949">
    <property type="term" value="F:FAD binding"/>
    <property type="evidence" value="ECO:0007669"/>
    <property type="project" value="InterPro"/>
</dbReference>